<dbReference type="Proteomes" id="UP001499878">
    <property type="component" value="Unassembled WGS sequence"/>
</dbReference>
<protein>
    <submittedName>
        <fullName evidence="1">Uncharacterized protein</fullName>
    </submittedName>
</protein>
<name>A0ABP9T052_9ACTN</name>
<evidence type="ECO:0000313" key="1">
    <source>
        <dbReference type="EMBL" id="GAA5205632.1"/>
    </source>
</evidence>
<organism evidence="1 2">
    <name type="scientific">Streptomyces thinghirensis</name>
    <dbReference type="NCBI Taxonomy" id="551547"/>
    <lineage>
        <taxon>Bacteria</taxon>
        <taxon>Bacillati</taxon>
        <taxon>Actinomycetota</taxon>
        <taxon>Actinomycetes</taxon>
        <taxon>Kitasatosporales</taxon>
        <taxon>Streptomycetaceae</taxon>
        <taxon>Streptomyces</taxon>
    </lineage>
</organism>
<gene>
    <name evidence="1" type="ORF">GCM10023323_13690</name>
</gene>
<evidence type="ECO:0000313" key="2">
    <source>
        <dbReference type="Proteomes" id="UP001499878"/>
    </source>
</evidence>
<keyword evidence="2" id="KW-1185">Reference proteome</keyword>
<reference evidence="2" key="1">
    <citation type="journal article" date="2019" name="Int. J. Syst. Evol. Microbiol.">
        <title>The Global Catalogue of Microorganisms (GCM) 10K type strain sequencing project: providing services to taxonomists for standard genome sequencing and annotation.</title>
        <authorList>
            <consortium name="The Broad Institute Genomics Platform"/>
            <consortium name="The Broad Institute Genome Sequencing Center for Infectious Disease"/>
            <person name="Wu L."/>
            <person name="Ma J."/>
        </authorList>
    </citation>
    <scope>NUCLEOTIDE SEQUENCE [LARGE SCALE GENOMIC DNA]</scope>
    <source>
        <strain evidence="2">JCM 18306</strain>
    </source>
</reference>
<comment type="caution">
    <text evidence="1">The sequence shown here is derived from an EMBL/GenBank/DDBJ whole genome shotgun (WGS) entry which is preliminary data.</text>
</comment>
<sequence length="77" mass="8163">MKRIRDGPLEGLDGLFGGWGVHGFEIGGAPVPAKPAFVASGGPLRDDILVRTDAASVKQCLDACLPRLRELGFTFPE</sequence>
<accession>A0ABP9T052</accession>
<proteinExistence type="predicted"/>
<dbReference type="EMBL" id="BAABJR010000003">
    <property type="protein sequence ID" value="GAA5205632.1"/>
    <property type="molecule type" value="Genomic_DNA"/>
</dbReference>